<accession>A0A1X2GXI9</accession>
<keyword evidence="4" id="KW-0805">Transcription regulation</keyword>
<evidence type="ECO:0000256" key="2">
    <source>
        <dbReference type="ARBA" id="ARBA00007798"/>
    </source>
</evidence>
<comment type="subcellular location">
    <subcellularLocation>
        <location evidence="1">Nucleus</location>
    </subcellularLocation>
</comment>
<dbReference type="EMBL" id="MCGT01000001">
    <property type="protein sequence ID" value="ORX62801.1"/>
    <property type="molecule type" value="Genomic_DNA"/>
</dbReference>
<feature type="compositionally biased region" description="Basic residues" evidence="8">
    <location>
        <begin position="101"/>
        <end position="110"/>
    </location>
</feature>
<dbReference type="GO" id="GO:0003711">
    <property type="term" value="F:transcription elongation factor activity"/>
    <property type="evidence" value="ECO:0007669"/>
    <property type="project" value="TreeGrafter"/>
</dbReference>
<dbReference type="InterPro" id="IPR027093">
    <property type="entry name" value="EAF_fam"/>
</dbReference>
<proteinExistence type="inferred from homology"/>
<organism evidence="10 11">
    <name type="scientific">Hesseltinella vesiculosa</name>
    <dbReference type="NCBI Taxonomy" id="101127"/>
    <lineage>
        <taxon>Eukaryota</taxon>
        <taxon>Fungi</taxon>
        <taxon>Fungi incertae sedis</taxon>
        <taxon>Mucoromycota</taxon>
        <taxon>Mucoromycotina</taxon>
        <taxon>Mucoromycetes</taxon>
        <taxon>Mucorales</taxon>
        <taxon>Cunninghamellaceae</taxon>
        <taxon>Hesseltinella</taxon>
    </lineage>
</organism>
<evidence type="ECO:0000256" key="1">
    <source>
        <dbReference type="ARBA" id="ARBA00004123"/>
    </source>
</evidence>
<feature type="region of interest" description="Disordered" evidence="8">
    <location>
        <begin position="150"/>
        <end position="428"/>
    </location>
</feature>
<dbReference type="AlphaFoldDB" id="A0A1X2GXI9"/>
<dbReference type="GO" id="GO:0006368">
    <property type="term" value="P:transcription elongation by RNA polymerase II"/>
    <property type="evidence" value="ECO:0007669"/>
    <property type="project" value="InterPro"/>
</dbReference>
<keyword evidence="5" id="KW-0010">Activator</keyword>
<name>A0A1X2GXI9_9FUNG</name>
<evidence type="ECO:0000256" key="4">
    <source>
        <dbReference type="ARBA" id="ARBA00023015"/>
    </source>
</evidence>
<feature type="compositionally biased region" description="Polar residues" evidence="8">
    <location>
        <begin position="171"/>
        <end position="182"/>
    </location>
</feature>
<evidence type="ECO:0000313" key="10">
    <source>
        <dbReference type="EMBL" id="ORX62801.1"/>
    </source>
</evidence>
<dbReference type="STRING" id="101127.A0A1X2GXI9"/>
<dbReference type="Proteomes" id="UP000242146">
    <property type="component" value="Unassembled WGS sequence"/>
</dbReference>
<gene>
    <name evidence="10" type="ORF">DM01DRAFT_1403248</name>
</gene>
<dbReference type="GO" id="GO:0032783">
    <property type="term" value="C:super elongation complex"/>
    <property type="evidence" value="ECO:0007669"/>
    <property type="project" value="InterPro"/>
</dbReference>
<dbReference type="InterPro" id="IPR019194">
    <property type="entry name" value="Tscrpt_elong_fac_Eaf_N"/>
</dbReference>
<dbReference type="Pfam" id="PF09816">
    <property type="entry name" value="EAF"/>
    <property type="match status" value="1"/>
</dbReference>
<comment type="caution">
    <text evidence="10">The sequence shown here is derived from an EMBL/GenBank/DDBJ whole genome shotgun (WGS) entry which is preliminary data.</text>
</comment>
<feature type="domain" description="Transcription elongation factor Eaf N-terminal" evidence="9">
    <location>
        <begin position="10"/>
        <end position="107"/>
    </location>
</feature>
<evidence type="ECO:0000256" key="8">
    <source>
        <dbReference type="SAM" id="MobiDB-lite"/>
    </source>
</evidence>
<feature type="compositionally biased region" description="Acidic residues" evidence="8">
    <location>
        <begin position="415"/>
        <end position="428"/>
    </location>
</feature>
<evidence type="ECO:0000256" key="5">
    <source>
        <dbReference type="ARBA" id="ARBA00023159"/>
    </source>
</evidence>
<feature type="compositionally biased region" description="Low complexity" evidence="8">
    <location>
        <begin position="190"/>
        <end position="216"/>
    </location>
</feature>
<keyword evidence="11" id="KW-1185">Reference proteome</keyword>
<protein>
    <recommendedName>
        <fullName evidence="9">Transcription elongation factor Eaf N-terminal domain-containing protein</fullName>
    </recommendedName>
</protein>
<feature type="compositionally biased region" description="Acidic residues" evidence="8">
    <location>
        <begin position="150"/>
        <end position="168"/>
    </location>
</feature>
<keyword evidence="3" id="KW-0597">Phosphoprotein</keyword>
<evidence type="ECO:0000256" key="6">
    <source>
        <dbReference type="ARBA" id="ARBA00023163"/>
    </source>
</evidence>
<feature type="compositionally biased region" description="Low complexity" evidence="8">
    <location>
        <begin position="280"/>
        <end position="300"/>
    </location>
</feature>
<keyword evidence="6" id="KW-0804">Transcription</keyword>
<comment type="similarity">
    <text evidence="2">Belongs to the EAF family.</text>
</comment>
<evidence type="ECO:0000259" key="9">
    <source>
        <dbReference type="Pfam" id="PF09816"/>
    </source>
</evidence>
<evidence type="ECO:0000313" key="11">
    <source>
        <dbReference type="Proteomes" id="UP000242146"/>
    </source>
</evidence>
<evidence type="ECO:0000256" key="3">
    <source>
        <dbReference type="ARBA" id="ARBA00022553"/>
    </source>
</evidence>
<dbReference type="PANTHER" id="PTHR15970:SF2">
    <property type="entry name" value="ELL-ASSOCIATED FACTOR EAF"/>
    <property type="match status" value="1"/>
</dbReference>
<feature type="region of interest" description="Disordered" evidence="8">
    <location>
        <begin position="99"/>
        <end position="137"/>
    </location>
</feature>
<feature type="compositionally biased region" description="Polar residues" evidence="8">
    <location>
        <begin position="348"/>
        <end position="377"/>
    </location>
</feature>
<dbReference type="PANTHER" id="PTHR15970">
    <property type="entry name" value="ELL-ASSOCIATED FACTOR EAF"/>
    <property type="match status" value="1"/>
</dbReference>
<dbReference type="OrthoDB" id="125903at2759"/>
<keyword evidence="7" id="KW-0539">Nucleus</keyword>
<feature type="compositionally biased region" description="Low complexity" evidence="8">
    <location>
        <begin position="307"/>
        <end position="321"/>
    </location>
</feature>
<feature type="compositionally biased region" description="Basic and acidic residues" evidence="8">
    <location>
        <begin position="393"/>
        <end position="414"/>
    </location>
</feature>
<evidence type="ECO:0000256" key="7">
    <source>
        <dbReference type="ARBA" id="ARBA00023242"/>
    </source>
</evidence>
<reference evidence="10 11" key="1">
    <citation type="submission" date="2016-07" db="EMBL/GenBank/DDBJ databases">
        <title>Pervasive Adenine N6-methylation of Active Genes in Fungi.</title>
        <authorList>
            <consortium name="DOE Joint Genome Institute"/>
            <person name="Mondo S.J."/>
            <person name="Dannebaum R.O."/>
            <person name="Kuo R.C."/>
            <person name="Labutti K."/>
            <person name="Haridas S."/>
            <person name="Kuo A."/>
            <person name="Salamov A."/>
            <person name="Ahrendt S.R."/>
            <person name="Lipzen A."/>
            <person name="Sullivan W."/>
            <person name="Andreopoulos W.B."/>
            <person name="Clum A."/>
            <person name="Lindquist E."/>
            <person name="Daum C."/>
            <person name="Ramamoorthy G.K."/>
            <person name="Gryganskyi A."/>
            <person name="Culley D."/>
            <person name="Magnuson J.K."/>
            <person name="James T.Y."/>
            <person name="O'Malley M.A."/>
            <person name="Stajich J.E."/>
            <person name="Spatafora J.W."/>
            <person name="Visel A."/>
            <person name="Grigoriev I.V."/>
        </authorList>
    </citation>
    <scope>NUCLEOTIDE SEQUENCE [LARGE SCALE GENOMIC DNA]</scope>
    <source>
        <strain evidence="10 11">NRRL 3301</strain>
    </source>
</reference>
<sequence length="428" mass="46450">MACEFPSGVYNIQLGKTFIEKQQVNQNYYTLRFHSKLDPALHSRKTHFRQDNDAYITEWISDDNVVSYEGMPSNVQDMDCLLVYDEDTKTFTLERPTMKLTMKKVRKKKPTGPPGKPGRKPKSATKQSQDTPMDDSFDVDFLRDMDEILNSDDNDDEAEDSDDSEGFETVDTPNASSSQDATQRSKKPVAAAPIAKTPSSSSSTTALTPTMTVSTPGTVQSPSKRRRKLKMASAPIRRLDASPPTPAPATFSNNQPPLALPGAMPHHQLGQKRPRIAGKSNSLAAMAARSRANMSDSGSSSDDDDSSSSGSDESSSGSGSSSEDDMDTLAEDIARGLSEDEALAASPYMNSTSSLPGTTPNYLKPSPNRSHALTPTMNRAGPTSLRDLLGKCQEPKLPDEKSSHFPLDGQHRDDEADDMSSSDDGEIL</sequence>